<gene>
    <name evidence="2" type="ORF">RN001_005840</name>
</gene>
<sequence length="456" mass="51457">MEPNHLKVFELDYEISIRGKTPIGDVDSKRRLLRGLLNRERHNRSLSSISDTYEFQKSVTEIRTSLKEIQESINSLVSELGSSSKRIETRLNHVSNRIERLDPDTPANELIKKQLEDEALMQEVTHSCDALLNTLPTSMNSSVTGNMDLVDGEVAEVDEIDRDVVIKRSEKFTTDLFSYGKTVITGDICENITAVTVSSLDTADGDYGSDNSIHPNYIPAEETISSSSSIASEDHQHQSVNHKEPEYENETDEVNTRGCVDVSFTLSPQTERVLDNESIPTFDITKATGRYTRRYFCIYCKKLFAKLPKHLEHCHANEVTVESFIKLPAGDKGALLKAKSVYQYLHPKVCYNLVHRVFPILRECSAVTVMEYDELGICVMNDMCRIYTDQHFDDMIRAKIRLMGRLLLTAREFDSTISDLASLMDPSKFDLIVQVINNVAGLNSKGTHYRAPVATS</sequence>
<reference evidence="3" key="1">
    <citation type="submission" date="2023-01" db="EMBL/GenBank/DDBJ databases">
        <title>Key to firefly adult light organ development and bioluminescence: homeobox transcription factors regulate luciferase expression and transportation to peroxisome.</title>
        <authorList>
            <person name="Fu X."/>
        </authorList>
    </citation>
    <scope>NUCLEOTIDE SEQUENCE [LARGE SCALE GENOMIC DNA]</scope>
</reference>
<evidence type="ECO:0000313" key="2">
    <source>
        <dbReference type="EMBL" id="KAK4882521.1"/>
    </source>
</evidence>
<protein>
    <submittedName>
        <fullName evidence="2">Uncharacterized protein</fullName>
    </submittedName>
</protein>
<keyword evidence="3" id="KW-1185">Reference proteome</keyword>
<dbReference type="PANTHER" id="PTHR33480:SF5">
    <property type="entry name" value="SI:DKEY-51D8.9"/>
    <property type="match status" value="1"/>
</dbReference>
<proteinExistence type="predicted"/>
<organism evidence="2 3">
    <name type="scientific">Aquatica leii</name>
    <dbReference type="NCBI Taxonomy" id="1421715"/>
    <lineage>
        <taxon>Eukaryota</taxon>
        <taxon>Metazoa</taxon>
        <taxon>Ecdysozoa</taxon>
        <taxon>Arthropoda</taxon>
        <taxon>Hexapoda</taxon>
        <taxon>Insecta</taxon>
        <taxon>Pterygota</taxon>
        <taxon>Neoptera</taxon>
        <taxon>Endopterygota</taxon>
        <taxon>Coleoptera</taxon>
        <taxon>Polyphaga</taxon>
        <taxon>Elateriformia</taxon>
        <taxon>Elateroidea</taxon>
        <taxon>Lampyridae</taxon>
        <taxon>Luciolinae</taxon>
        <taxon>Aquatica</taxon>
    </lineage>
</organism>
<feature type="region of interest" description="Disordered" evidence="1">
    <location>
        <begin position="224"/>
        <end position="252"/>
    </location>
</feature>
<dbReference type="EMBL" id="JARPUR010000002">
    <property type="protein sequence ID" value="KAK4882521.1"/>
    <property type="molecule type" value="Genomic_DNA"/>
</dbReference>
<dbReference type="Proteomes" id="UP001353858">
    <property type="component" value="Unassembled WGS sequence"/>
</dbReference>
<evidence type="ECO:0000256" key="1">
    <source>
        <dbReference type="SAM" id="MobiDB-lite"/>
    </source>
</evidence>
<name>A0AAN7PHK9_9COLE</name>
<dbReference type="PANTHER" id="PTHR33480">
    <property type="entry name" value="SET DOMAIN-CONTAINING PROTEIN-RELATED"/>
    <property type="match status" value="1"/>
</dbReference>
<comment type="caution">
    <text evidence="2">The sequence shown here is derived from an EMBL/GenBank/DDBJ whole genome shotgun (WGS) entry which is preliminary data.</text>
</comment>
<accession>A0AAN7PHK9</accession>
<evidence type="ECO:0000313" key="3">
    <source>
        <dbReference type="Proteomes" id="UP001353858"/>
    </source>
</evidence>
<dbReference type="AlphaFoldDB" id="A0AAN7PHK9"/>
<feature type="compositionally biased region" description="Basic and acidic residues" evidence="1">
    <location>
        <begin position="232"/>
        <end position="246"/>
    </location>
</feature>